<dbReference type="KEGG" id="psin:CAK95_26455"/>
<reference evidence="1 2" key="1">
    <citation type="submission" date="2017-05" db="EMBL/GenBank/DDBJ databases">
        <title>Full genome sequence of Pseudorhodoplanes sinuspersici.</title>
        <authorList>
            <person name="Dastgheib S.M.M."/>
            <person name="Shavandi M."/>
            <person name="Tirandaz H."/>
        </authorList>
    </citation>
    <scope>NUCLEOTIDE SEQUENCE [LARGE SCALE GENOMIC DNA]</scope>
    <source>
        <strain evidence="1 2">RIPI110</strain>
    </source>
</reference>
<protein>
    <submittedName>
        <fullName evidence="1">Uncharacterized protein</fullName>
    </submittedName>
</protein>
<dbReference type="Pfam" id="PF13379">
    <property type="entry name" value="NMT1_2"/>
    <property type="match status" value="1"/>
</dbReference>
<gene>
    <name evidence="1" type="ORF">CAK95_26455</name>
</gene>
<dbReference type="EMBL" id="CP021112">
    <property type="protein sequence ID" value="ARQ02246.1"/>
    <property type="molecule type" value="Genomic_DNA"/>
</dbReference>
<dbReference type="OrthoDB" id="7374754at2"/>
<proteinExistence type="predicted"/>
<dbReference type="SUPFAM" id="SSF53850">
    <property type="entry name" value="Periplasmic binding protein-like II"/>
    <property type="match status" value="1"/>
</dbReference>
<dbReference type="RefSeq" id="WP_086090677.1">
    <property type="nucleotide sequence ID" value="NZ_CP021112.1"/>
</dbReference>
<dbReference type="Proteomes" id="UP000194137">
    <property type="component" value="Chromosome"/>
</dbReference>
<dbReference type="PANTHER" id="PTHR30024">
    <property type="entry name" value="ALIPHATIC SULFONATES-BINDING PROTEIN-RELATED"/>
    <property type="match status" value="1"/>
</dbReference>
<dbReference type="AlphaFoldDB" id="A0A1W6ZY49"/>
<keyword evidence="2" id="KW-1185">Reference proteome</keyword>
<evidence type="ECO:0000313" key="1">
    <source>
        <dbReference type="EMBL" id="ARQ02246.1"/>
    </source>
</evidence>
<sequence length="335" mass="37609">MRILKWLPATLAAACLLWAGPTFAQQPVKIRVAWIAPVSNWASLLLEKKDLARHLGKSYVLEPTRYVGTPQMITALANNELEIASLAYSTLPIAIQNAGLSDLRVIADELQDGVPGYYSQEYMVLTDGPIKKIEDLKGKVVGTVAAGAAVDVAMRTMLRRHGLEDKRDYVMLEAPLPTMRAMLAEKKADLIPTVPPFAFDPELRRIARPLFVNRDIGGVTQLLIWCARQSFIDKNRAAMVDFMEDTLRIVRWFSDPANHNEVAAIAGRLTKQPPERFDWAFTKRDYYRDPDMRPNLEALQKNVALIKELGFVKADTDVKTHSDVSLIDDAVKRLK</sequence>
<evidence type="ECO:0000313" key="2">
    <source>
        <dbReference type="Proteomes" id="UP000194137"/>
    </source>
</evidence>
<name>A0A1W6ZY49_9HYPH</name>
<accession>A0A1W6ZY49</accession>
<dbReference type="STRING" id="1235591.CAK95_26455"/>
<dbReference type="PANTHER" id="PTHR30024:SF48">
    <property type="entry name" value="ABC TRANSPORTER SUBSTRATE-BINDING PROTEIN"/>
    <property type="match status" value="1"/>
</dbReference>
<dbReference type="Gene3D" id="3.40.190.10">
    <property type="entry name" value="Periplasmic binding protein-like II"/>
    <property type="match status" value="2"/>
</dbReference>
<organism evidence="1 2">
    <name type="scientific">Pseudorhodoplanes sinuspersici</name>
    <dbReference type="NCBI Taxonomy" id="1235591"/>
    <lineage>
        <taxon>Bacteria</taxon>
        <taxon>Pseudomonadati</taxon>
        <taxon>Pseudomonadota</taxon>
        <taxon>Alphaproteobacteria</taxon>
        <taxon>Hyphomicrobiales</taxon>
        <taxon>Pseudorhodoplanes</taxon>
    </lineage>
</organism>